<protein>
    <submittedName>
        <fullName evidence="1">Uncharacterized protein</fullName>
    </submittedName>
</protein>
<reference evidence="1" key="1">
    <citation type="submission" date="2014-09" db="EMBL/GenBank/DDBJ databases">
        <authorList>
            <person name="Magalhaes I.L.F."/>
            <person name="Oliveira U."/>
            <person name="Santos F.R."/>
            <person name="Vidigal T.H.D.A."/>
            <person name="Brescovit A.D."/>
            <person name="Santos A.J."/>
        </authorList>
    </citation>
    <scope>NUCLEOTIDE SEQUENCE</scope>
    <source>
        <tissue evidence="1">Shoot tissue taken approximately 20 cm above the soil surface</tissue>
    </source>
</reference>
<accession>A0A0A9A450</accession>
<proteinExistence type="predicted"/>
<dbReference type="EMBL" id="GBRH01256073">
    <property type="protein sequence ID" value="JAD41822.1"/>
    <property type="molecule type" value="Transcribed_RNA"/>
</dbReference>
<organism evidence="1">
    <name type="scientific">Arundo donax</name>
    <name type="common">Giant reed</name>
    <name type="synonym">Donax arundinaceus</name>
    <dbReference type="NCBI Taxonomy" id="35708"/>
    <lineage>
        <taxon>Eukaryota</taxon>
        <taxon>Viridiplantae</taxon>
        <taxon>Streptophyta</taxon>
        <taxon>Embryophyta</taxon>
        <taxon>Tracheophyta</taxon>
        <taxon>Spermatophyta</taxon>
        <taxon>Magnoliopsida</taxon>
        <taxon>Liliopsida</taxon>
        <taxon>Poales</taxon>
        <taxon>Poaceae</taxon>
        <taxon>PACMAD clade</taxon>
        <taxon>Arundinoideae</taxon>
        <taxon>Arundineae</taxon>
        <taxon>Arundo</taxon>
    </lineage>
</organism>
<dbReference type="AlphaFoldDB" id="A0A0A9A450"/>
<name>A0A0A9A450_ARUDO</name>
<sequence length="50" mass="5803">MLAMKHLYFALVAQLGVWGYVLSCKSHCIMSCVYLFLITLYQQHISDEFS</sequence>
<evidence type="ECO:0000313" key="1">
    <source>
        <dbReference type="EMBL" id="JAD41822.1"/>
    </source>
</evidence>
<reference evidence="1" key="2">
    <citation type="journal article" date="2015" name="Data Brief">
        <title>Shoot transcriptome of the giant reed, Arundo donax.</title>
        <authorList>
            <person name="Barrero R.A."/>
            <person name="Guerrero F.D."/>
            <person name="Moolhuijzen P."/>
            <person name="Goolsby J.A."/>
            <person name="Tidwell J."/>
            <person name="Bellgard S.E."/>
            <person name="Bellgard M.I."/>
        </authorList>
    </citation>
    <scope>NUCLEOTIDE SEQUENCE</scope>
    <source>
        <tissue evidence="1">Shoot tissue taken approximately 20 cm above the soil surface</tissue>
    </source>
</reference>